<comment type="caution">
    <text evidence="1">The sequence shown here is derived from an EMBL/GenBank/DDBJ whole genome shotgun (WGS) entry which is preliminary data.</text>
</comment>
<evidence type="ECO:0000313" key="1">
    <source>
        <dbReference type="EMBL" id="PDQ35251.1"/>
    </source>
</evidence>
<dbReference type="Proteomes" id="UP000219994">
    <property type="component" value="Unassembled WGS sequence"/>
</dbReference>
<proteinExistence type="predicted"/>
<organism evidence="1 2">
    <name type="scientific">Candidatus Lumbricidiphila eiseniae</name>
    <dbReference type="NCBI Taxonomy" id="1969409"/>
    <lineage>
        <taxon>Bacteria</taxon>
        <taxon>Bacillati</taxon>
        <taxon>Actinomycetota</taxon>
        <taxon>Actinomycetes</taxon>
        <taxon>Micrococcales</taxon>
        <taxon>Microbacteriaceae</taxon>
        <taxon>Candidatus Lumbricidiphila</taxon>
    </lineage>
</organism>
<dbReference type="EMBL" id="NAEP01000036">
    <property type="protein sequence ID" value="PDQ35251.1"/>
    <property type="molecule type" value="Genomic_DNA"/>
</dbReference>
<gene>
    <name evidence="1" type="ORF">B5766_06475</name>
</gene>
<evidence type="ECO:0008006" key="3">
    <source>
        <dbReference type="Google" id="ProtNLM"/>
    </source>
</evidence>
<evidence type="ECO:0000313" key="2">
    <source>
        <dbReference type="Proteomes" id="UP000219994"/>
    </source>
</evidence>
<dbReference type="InterPro" id="IPR021491">
    <property type="entry name" value="DUF3145"/>
</dbReference>
<name>A0A2A6FRM4_9MICO</name>
<dbReference type="Pfam" id="PF11343">
    <property type="entry name" value="DUF3145"/>
    <property type="match status" value="1"/>
</dbReference>
<protein>
    <recommendedName>
        <fullName evidence="3">DUF3145 domain-containing protein</fullName>
    </recommendedName>
</protein>
<sequence>MTERPSRSTRTARGVVLVHSSPRALCPHLEWAVGTVLGEPVSCEWREQPAQRGSMRGEYYWEGPVGSGSKIASALHGWEQLRYEVSEEATATTDGSRWMHTPALGIFHVQTDTAGNTVVSEDRVRHAIEQAGFDALALHQQLRMALGQAWDDELEPFRWAGDLAAPVVWLHRAG</sequence>
<reference evidence="2" key="1">
    <citation type="submission" date="2017-03" db="EMBL/GenBank/DDBJ databases">
        <authorList>
            <person name="Lund M.B."/>
        </authorList>
    </citation>
    <scope>NUCLEOTIDE SEQUENCE [LARGE SCALE GENOMIC DNA]</scope>
</reference>
<dbReference type="AlphaFoldDB" id="A0A2A6FRM4"/>
<accession>A0A2A6FRM4</accession>